<reference evidence="1" key="1">
    <citation type="submission" date="2020-07" db="EMBL/GenBank/DDBJ databases">
        <title>Vallitalea pronyensis genome.</title>
        <authorList>
            <person name="Postec A."/>
        </authorList>
    </citation>
    <scope>NUCLEOTIDE SEQUENCE</scope>
    <source>
        <strain evidence="1">FatNI3</strain>
    </source>
</reference>
<sequence length="376" mass="43286">MKNMRGLGKKEKMHMTIRMLTFLIILLVIMLLTGCSQAKSPSNALKSKPFLGVIETTGQHNKSKITFYSKTLVQQDTLELPFGSMGSYFDLPKVHDGYLYVVPRGIASIKDLTIILEVDLSDGKHKTYDMKQPQINSFCVDEDYVYSANTRNHQSLISQVSKADKVLRTLDMGKVFIGKIDCYQDKLCAFGFGDDAKGEMQSYLYIIDPIKLILEKTVDLTEEGQDQLGSLTVEDYLYFTNALKYDQTRGEIPSTTLSQFHMKEHRMTSIPLLSTYPFQILEHQDKLYISHYNLVQGEGSQLSIYDPILNTTEIYDFRHQLAQIAIHEETLYTIDGKKMYTYNIGDNSFKKVHEKEIYTMKDEKEYYYVSGFFMMP</sequence>
<evidence type="ECO:0000313" key="2">
    <source>
        <dbReference type="Proteomes" id="UP000683246"/>
    </source>
</evidence>
<accession>A0A8J8SGA4</accession>
<keyword evidence="2" id="KW-1185">Reference proteome</keyword>
<organism evidence="1 2">
    <name type="scientific">Vallitalea pronyensis</name>
    <dbReference type="NCBI Taxonomy" id="1348613"/>
    <lineage>
        <taxon>Bacteria</taxon>
        <taxon>Bacillati</taxon>
        <taxon>Bacillota</taxon>
        <taxon>Clostridia</taxon>
        <taxon>Lachnospirales</taxon>
        <taxon>Vallitaleaceae</taxon>
        <taxon>Vallitalea</taxon>
    </lineage>
</organism>
<dbReference type="EMBL" id="CP058649">
    <property type="protein sequence ID" value="QUI22555.1"/>
    <property type="molecule type" value="Genomic_DNA"/>
</dbReference>
<protein>
    <recommendedName>
        <fullName evidence="3">Lipoprotein</fullName>
    </recommendedName>
</protein>
<evidence type="ECO:0000313" key="1">
    <source>
        <dbReference type="EMBL" id="QUI22555.1"/>
    </source>
</evidence>
<proteinExistence type="predicted"/>
<dbReference type="AlphaFoldDB" id="A0A8J8SGA4"/>
<dbReference type="PROSITE" id="PS51257">
    <property type="entry name" value="PROKAR_LIPOPROTEIN"/>
    <property type="match status" value="1"/>
</dbReference>
<gene>
    <name evidence="1" type="ORF">HZI73_09690</name>
</gene>
<name>A0A8J8SGA4_9FIRM</name>
<dbReference type="Proteomes" id="UP000683246">
    <property type="component" value="Chromosome"/>
</dbReference>
<dbReference type="KEGG" id="vpy:HZI73_09690"/>
<evidence type="ECO:0008006" key="3">
    <source>
        <dbReference type="Google" id="ProtNLM"/>
    </source>
</evidence>
<dbReference type="RefSeq" id="WP_212698045.1">
    <property type="nucleotide sequence ID" value="NZ_CP058649.1"/>
</dbReference>